<dbReference type="AlphaFoldDB" id="A0A7R9HQJ6"/>
<organism evidence="3">
    <name type="scientific">Timema monikensis</name>
    <dbReference type="NCBI Taxonomy" id="170555"/>
    <lineage>
        <taxon>Eukaryota</taxon>
        <taxon>Metazoa</taxon>
        <taxon>Ecdysozoa</taxon>
        <taxon>Arthropoda</taxon>
        <taxon>Hexapoda</taxon>
        <taxon>Insecta</taxon>
        <taxon>Pterygota</taxon>
        <taxon>Neoptera</taxon>
        <taxon>Polyneoptera</taxon>
        <taxon>Phasmatodea</taxon>
        <taxon>Timematodea</taxon>
        <taxon>Timematoidea</taxon>
        <taxon>Timematidae</taxon>
        <taxon>Timema</taxon>
    </lineage>
</organism>
<feature type="transmembrane region" description="Helical" evidence="2">
    <location>
        <begin position="41"/>
        <end position="68"/>
    </location>
</feature>
<proteinExistence type="predicted"/>
<evidence type="ECO:0000256" key="1">
    <source>
        <dbReference type="SAM" id="MobiDB-lite"/>
    </source>
</evidence>
<protein>
    <recommendedName>
        <fullName evidence="4">G-protein coupled receptors family 2 profile 2 domain-containing protein</fullName>
    </recommendedName>
</protein>
<reference evidence="3" key="1">
    <citation type="submission" date="2020-11" db="EMBL/GenBank/DDBJ databases">
        <authorList>
            <person name="Tran Van P."/>
        </authorList>
    </citation>
    <scope>NUCLEOTIDE SEQUENCE</scope>
</reference>
<keyword evidence="2" id="KW-0812">Transmembrane</keyword>
<dbReference type="Gene3D" id="1.20.1070.10">
    <property type="entry name" value="Rhodopsin 7-helix transmembrane proteins"/>
    <property type="match status" value="1"/>
</dbReference>
<gene>
    <name evidence="3" type="ORF">TMSB3V08_LOCUS8216</name>
</gene>
<evidence type="ECO:0008006" key="4">
    <source>
        <dbReference type="Google" id="ProtNLM"/>
    </source>
</evidence>
<keyword evidence="2" id="KW-0472">Membrane</keyword>
<evidence type="ECO:0000256" key="2">
    <source>
        <dbReference type="SAM" id="Phobius"/>
    </source>
</evidence>
<feature type="transmembrane region" description="Helical" evidence="2">
    <location>
        <begin position="89"/>
        <end position="112"/>
    </location>
</feature>
<keyword evidence="2" id="KW-1133">Transmembrane helix</keyword>
<evidence type="ECO:0000313" key="3">
    <source>
        <dbReference type="EMBL" id="CAD7431485.1"/>
    </source>
</evidence>
<sequence>MTVILEQYLKNSPRPRKKVLYKCLDYILKPPTHERFLDENAFLYGFVIPTLCLLVMIVLYLARSAVVIRYTVSMQVDKKVRDKMRRKRNLQLCLFVKVTLLVSSVAAFGALFKLTGINAFWIAFNVGHGLQGIAVALCVTCNCQVRFDTSSHVIHTGSPPVRHHRGIMRHLQLPGTQDLHEVPSQKETCAVRNPLWWLLRSRCTLRTVQINQPPDAHLGPDARRNTDLAGHGRKNVSGSVPAMRVAMGKKDVPAAGVVVGKKDVPATRVTVEKKDVPATRVTVGKKDVPATRVAVGKKDVPATRVAVGKKDVPATRVAVGKKDQGFGTSMAPTSVNDVISKPLDKRIGGTRKSGIEGLRQSPEVVLDGRHIQVVMQSLIPDIPRCAHNDPQTHALESLHPPHIRVRQVAPSGTRNCLTKYGHVMRGKEGRGKVGILEKELPRKSARAAELVARGIEQTAIRSFINIE</sequence>
<name>A0A7R9HQJ6_9NEOP</name>
<accession>A0A7R9HQJ6</accession>
<dbReference type="EMBL" id="OB794986">
    <property type="protein sequence ID" value="CAD7431485.1"/>
    <property type="molecule type" value="Genomic_DNA"/>
</dbReference>
<dbReference type="PANTHER" id="PTHR45902:SF2">
    <property type="entry name" value="G-PROTEIN COUPLED RECEPTORS FAMILY 2 PROFILE 2 DOMAIN-CONTAINING PROTEIN"/>
    <property type="match status" value="1"/>
</dbReference>
<dbReference type="InterPro" id="IPR053231">
    <property type="entry name" value="GPCR_LN-TM7"/>
</dbReference>
<feature type="region of interest" description="Disordered" evidence="1">
    <location>
        <begin position="214"/>
        <end position="237"/>
    </location>
</feature>
<dbReference type="PANTHER" id="PTHR45902">
    <property type="entry name" value="LATROPHILIN RECEPTOR-LIKE PROTEIN A"/>
    <property type="match status" value="1"/>
</dbReference>